<evidence type="ECO:0000256" key="1">
    <source>
        <dbReference type="SAM" id="MobiDB-lite"/>
    </source>
</evidence>
<feature type="compositionally biased region" description="Basic and acidic residues" evidence="1">
    <location>
        <begin position="735"/>
        <end position="746"/>
    </location>
</feature>
<feature type="compositionally biased region" description="Acidic residues" evidence="1">
    <location>
        <begin position="722"/>
        <end position="734"/>
    </location>
</feature>
<dbReference type="PANTHER" id="PTHR33112:SF12">
    <property type="entry name" value="HETEROKARYON INCOMPATIBILITY DOMAIN-CONTAINING PROTEIN"/>
    <property type="match status" value="1"/>
</dbReference>
<organism evidence="3 4">
    <name type="scientific">Fusarium culmorum</name>
    <dbReference type="NCBI Taxonomy" id="5516"/>
    <lineage>
        <taxon>Eukaryota</taxon>
        <taxon>Fungi</taxon>
        <taxon>Dikarya</taxon>
        <taxon>Ascomycota</taxon>
        <taxon>Pezizomycotina</taxon>
        <taxon>Sordariomycetes</taxon>
        <taxon>Hypocreomycetidae</taxon>
        <taxon>Hypocreales</taxon>
        <taxon>Nectriaceae</taxon>
        <taxon>Fusarium</taxon>
    </lineage>
</organism>
<feature type="domain" description="Heterokaryon incompatibility" evidence="2">
    <location>
        <begin position="206"/>
        <end position="358"/>
    </location>
</feature>
<accession>A0A7S8D9L8</accession>
<reference evidence="3" key="1">
    <citation type="submission" date="2020-11" db="EMBL/GenBank/DDBJ databases">
        <title>The chromosome-scale genome resource for two endophytic Fusarium species: F. culmorum and F. pseudograminearum.</title>
        <authorList>
            <person name="Yuan Z."/>
        </authorList>
    </citation>
    <scope>NUCLEOTIDE SEQUENCE</scope>
    <source>
        <strain evidence="3">Class2-1B</strain>
    </source>
</reference>
<evidence type="ECO:0000313" key="3">
    <source>
        <dbReference type="EMBL" id="QPC64430.1"/>
    </source>
</evidence>
<dbReference type="Pfam" id="PF06985">
    <property type="entry name" value="HET"/>
    <property type="match status" value="1"/>
</dbReference>
<dbReference type="Proteomes" id="UP000663297">
    <property type="component" value="Chromosome 3"/>
</dbReference>
<proteinExistence type="predicted"/>
<protein>
    <recommendedName>
        <fullName evidence="2">Heterokaryon incompatibility domain-containing protein</fullName>
    </recommendedName>
</protein>
<dbReference type="EMBL" id="CP064749">
    <property type="protein sequence ID" value="QPC64430.1"/>
    <property type="molecule type" value="Genomic_DNA"/>
</dbReference>
<gene>
    <name evidence="3" type="ORF">HYE67_006661</name>
</gene>
<evidence type="ECO:0000259" key="2">
    <source>
        <dbReference type="Pfam" id="PF06985"/>
    </source>
</evidence>
<evidence type="ECO:0000313" key="4">
    <source>
        <dbReference type="Proteomes" id="UP000663297"/>
    </source>
</evidence>
<dbReference type="PANTHER" id="PTHR33112">
    <property type="entry name" value="DOMAIN PROTEIN, PUTATIVE-RELATED"/>
    <property type="match status" value="1"/>
</dbReference>
<name>A0A7S8D9L8_FUSCU</name>
<dbReference type="InterPro" id="IPR010730">
    <property type="entry name" value="HET"/>
</dbReference>
<dbReference type="AlphaFoldDB" id="A0A7S8D9L8"/>
<feature type="region of interest" description="Disordered" evidence="1">
    <location>
        <begin position="722"/>
        <end position="746"/>
    </location>
</feature>
<sequence>MPSSAESIAVTSVVESTCNDKSPTTMATPPVAECQMCSKTLQVFSGHIYLGTDEKPIQVVQLGNVGELLAMDCPHAKWLRDKEYLNGPIPRYETHHLLFHRWAKEQQGYVGVCFETSGFNVWNMTPGFELVYRSEIPEHPGTVRLLDRSWVDMDLVKEWPSRCNKLHGDMCTQTIGNVPPYSPRLLIDVIQGCVAECQETRPRIITISYTWGESKNLRITKSNLEEMQKPGVLRSRNITMQLPATILDAIELTRALGVRWLWVDSLCIPQDDDEVLKRELAAMHRIYATSFLTIVAADCEDAEYGLRGLWGISKPRDIKQIIEPLSQGEKVVFWPRNKSNNQVEYGLKYRHRMWTSQEYHFSKRRLIFENGQASWQCNHTERTEDHVYNLEHEKIQKEPPESYIGHDAYLKLPSLNRLSALVEIFNTKTLRYGEDVYSAFSGYNTHLNSIFPHGLVYGLPQLFFDIALCWKPSGLVQRRTVSARYNGDPLRTGLPSWSWMGWKGQTSFPGDAEGEIDVFREMGFTEAITDWYAMEYPGSCQKQPIHSRWSQCRNAPPGSLAELWRCEEFKPPEMYDTRSDNNLNDADSMPKELPRHIYHAYLGDNTIPATRWSLPASRWYPIPLNMDGPDASQAELHNEFQYLWCQTFRAYFTATQDIVVQSMDEKFHLLKDQSGVTVGALCLHDEDDVKLFQQETQVELIAIAKGWKIVLSCYGAYDSEIETETESEVEEEETAKESSDNEKECPADVEDGLQMEESEIPANRKGEVIPWIQEWEDAKKHKQDCYHVLWIEWKNGVAYRKCSGFVLKEEWDKVAEVSRVDITLG</sequence>